<reference evidence="4" key="1">
    <citation type="submission" date="2025-08" db="UniProtKB">
        <authorList>
            <consortium name="RefSeq"/>
        </authorList>
    </citation>
    <scope>IDENTIFICATION</scope>
    <source>
        <strain evidence="4">MV-25-SWS-2005</strain>
        <tissue evidence="4">Whole body</tissue>
    </source>
</reference>
<organism evidence="3 4">
    <name type="scientific">Drosophila pseudoobscura pseudoobscura</name>
    <name type="common">Fruit fly</name>
    <dbReference type="NCBI Taxonomy" id="46245"/>
    <lineage>
        <taxon>Eukaryota</taxon>
        <taxon>Metazoa</taxon>
        <taxon>Ecdysozoa</taxon>
        <taxon>Arthropoda</taxon>
        <taxon>Hexapoda</taxon>
        <taxon>Insecta</taxon>
        <taxon>Pterygota</taxon>
        <taxon>Neoptera</taxon>
        <taxon>Endopterygota</taxon>
        <taxon>Diptera</taxon>
        <taxon>Brachycera</taxon>
        <taxon>Muscomorpha</taxon>
        <taxon>Ephydroidea</taxon>
        <taxon>Drosophilidae</taxon>
        <taxon>Drosophila</taxon>
        <taxon>Sophophora</taxon>
    </lineage>
</organism>
<evidence type="ECO:0000259" key="2">
    <source>
        <dbReference type="Pfam" id="PF05267"/>
    </source>
</evidence>
<gene>
    <name evidence="4" type="primary">LOC4815223</name>
</gene>
<dbReference type="FunCoup" id="A0A6I8UGI1">
    <property type="interactions" value="1"/>
</dbReference>
<feature type="signal peptide" evidence="1">
    <location>
        <begin position="1"/>
        <end position="18"/>
    </location>
</feature>
<keyword evidence="3" id="KW-1185">Reference proteome</keyword>
<dbReference type="Pfam" id="PF05267">
    <property type="entry name" value="DUF725"/>
    <property type="match status" value="1"/>
</dbReference>
<dbReference type="Proteomes" id="UP000001819">
    <property type="component" value="Chromosome X"/>
</dbReference>
<protein>
    <recommendedName>
        <fullName evidence="2">Protein TsetseEP domain-containing protein</fullName>
    </recommendedName>
</protein>
<dbReference type="RefSeq" id="XP_001355125.3">
    <property type="nucleotide sequence ID" value="XM_001355089.4"/>
</dbReference>
<proteinExistence type="predicted"/>
<sequence length="219" mass="23827">MKSIVAVVLAVCVASAWAQPLAIPSQLDAQVRSVGDEMAEIGKSTGEALVHQYEEIVLEPQHELEEAVEQLEARRAESPECVAAEDEEIARILDEAHEEMHSCGVVAAHTSAEIATDVSAASQQLAFGSYNLGRTYNKCQNYKNSVLRQSCMAKFYVQASIFLISARSSIKTIKQSTNERIPAVFAEGNVCTHDASAQAILGLEEVNSHIDACATRRHR</sequence>
<feature type="chain" id="PRO_5026078088" description="Protein TsetseEP domain-containing protein" evidence="1">
    <location>
        <begin position="19"/>
        <end position="219"/>
    </location>
</feature>
<keyword evidence="1" id="KW-0732">Signal</keyword>
<accession>A0A6I8UGI1</accession>
<dbReference type="KEGG" id="dpo:4815223"/>
<dbReference type="ExpressionAtlas" id="A0A6I8UGI1">
    <property type="expression patterns" value="baseline"/>
</dbReference>
<dbReference type="InParanoid" id="A0A6I8UGI1"/>
<evidence type="ECO:0000256" key="1">
    <source>
        <dbReference type="SAM" id="SignalP"/>
    </source>
</evidence>
<evidence type="ECO:0000313" key="3">
    <source>
        <dbReference type="Proteomes" id="UP000001819"/>
    </source>
</evidence>
<feature type="domain" description="Protein TsetseEP" evidence="2">
    <location>
        <begin position="78"/>
        <end position="196"/>
    </location>
</feature>
<dbReference type="InterPro" id="IPR007931">
    <property type="entry name" value="TsetseEP"/>
</dbReference>
<name>A0A6I8UGI1_DROPS</name>
<evidence type="ECO:0000313" key="4">
    <source>
        <dbReference type="RefSeq" id="XP_001355125.3"/>
    </source>
</evidence>
<dbReference type="AlphaFoldDB" id="A0A6I8UGI1"/>